<dbReference type="SUPFAM" id="SSF53335">
    <property type="entry name" value="S-adenosyl-L-methionine-dependent methyltransferases"/>
    <property type="match status" value="1"/>
</dbReference>
<dbReference type="InterPro" id="IPR019410">
    <property type="entry name" value="Methyltransf_16"/>
</dbReference>
<protein>
    <submittedName>
        <fullName evidence="2">Uncharacterized protein</fullName>
    </submittedName>
</protein>
<feature type="region of interest" description="Disordered" evidence="1">
    <location>
        <begin position="18"/>
        <end position="57"/>
    </location>
</feature>
<evidence type="ECO:0000313" key="3">
    <source>
        <dbReference type="Proteomes" id="UP000652761"/>
    </source>
</evidence>
<dbReference type="InterPro" id="IPR029063">
    <property type="entry name" value="SAM-dependent_MTases_sf"/>
</dbReference>
<dbReference type="AlphaFoldDB" id="A0A843WY31"/>
<dbReference type="Proteomes" id="UP000652761">
    <property type="component" value="Unassembled WGS sequence"/>
</dbReference>
<keyword evidence="3" id="KW-1185">Reference proteome</keyword>
<dbReference type="EMBL" id="NMUH01003877">
    <property type="protein sequence ID" value="MQM07460.1"/>
    <property type="molecule type" value="Genomic_DNA"/>
</dbReference>
<dbReference type="Pfam" id="PF10294">
    <property type="entry name" value="Methyltransf_16"/>
    <property type="match status" value="1"/>
</dbReference>
<evidence type="ECO:0000256" key="1">
    <source>
        <dbReference type="SAM" id="MobiDB-lite"/>
    </source>
</evidence>
<accession>A0A843WY31</accession>
<evidence type="ECO:0000313" key="2">
    <source>
        <dbReference type="EMBL" id="MQM07460.1"/>
    </source>
</evidence>
<reference evidence="2" key="1">
    <citation type="submission" date="2017-07" db="EMBL/GenBank/DDBJ databases">
        <title>Taro Niue Genome Assembly and Annotation.</title>
        <authorList>
            <person name="Atibalentja N."/>
            <person name="Keating K."/>
            <person name="Fields C.J."/>
        </authorList>
    </citation>
    <scope>NUCLEOTIDE SEQUENCE</scope>
    <source>
        <strain evidence="2">Niue_2</strain>
        <tissue evidence="2">Leaf</tissue>
    </source>
</reference>
<gene>
    <name evidence="2" type="ORF">Taro_040300</name>
</gene>
<dbReference type="PANTHER" id="PTHR14614:SF132">
    <property type="entry name" value="PROTEIN-LYSINE METHYLTRANSFERASE C42C1.13"/>
    <property type="match status" value="1"/>
</dbReference>
<dbReference type="PANTHER" id="PTHR14614">
    <property type="entry name" value="HEPATOCELLULAR CARCINOMA-ASSOCIATED ANTIGEN"/>
    <property type="match status" value="1"/>
</dbReference>
<sequence length="287" mass="31523">MQGGEGDDDGAMGLLALLHHSSDLESDGEELVKEEEDIEEEERMGRNQRAPEEQEEHYELRSIQTVLVIRQLPSRGLSFQLWPAASSLVSLLDQNPSLLLAGRRSPSLSILELGSGTGLVGIAAAAVFSARVTITDLPHVLPNLHFNAEANAAAVEARGGKVEVRQLRWGHHEEDAGGIDGGGAGDVAAAFDLLLASDVVYYEHLFDPLLQTLQWFVRGEAAFVMAHLRRWKKRDSVFFRKARKLFDVAVVHTDPPLPGSRVGVAIYRFVRKRPPRCLPSGGEPIDR</sequence>
<feature type="compositionally biased region" description="Acidic residues" evidence="1">
    <location>
        <begin position="24"/>
        <end position="42"/>
    </location>
</feature>
<dbReference type="Gene3D" id="3.40.50.150">
    <property type="entry name" value="Vaccinia Virus protein VP39"/>
    <property type="match status" value="1"/>
</dbReference>
<name>A0A843WY31_COLES</name>
<dbReference type="OrthoDB" id="413520at2759"/>
<comment type="caution">
    <text evidence="2">The sequence shown here is derived from an EMBL/GenBank/DDBJ whole genome shotgun (WGS) entry which is preliminary data.</text>
</comment>
<organism evidence="2 3">
    <name type="scientific">Colocasia esculenta</name>
    <name type="common">Wild taro</name>
    <name type="synonym">Arum esculentum</name>
    <dbReference type="NCBI Taxonomy" id="4460"/>
    <lineage>
        <taxon>Eukaryota</taxon>
        <taxon>Viridiplantae</taxon>
        <taxon>Streptophyta</taxon>
        <taxon>Embryophyta</taxon>
        <taxon>Tracheophyta</taxon>
        <taxon>Spermatophyta</taxon>
        <taxon>Magnoliopsida</taxon>
        <taxon>Liliopsida</taxon>
        <taxon>Araceae</taxon>
        <taxon>Aroideae</taxon>
        <taxon>Colocasieae</taxon>
        <taxon>Colocasia</taxon>
    </lineage>
</organism>
<proteinExistence type="predicted"/>
<dbReference type="SMR" id="A0A843WY31"/>
<feature type="compositionally biased region" description="Basic and acidic residues" evidence="1">
    <location>
        <begin position="43"/>
        <end position="57"/>
    </location>
</feature>